<dbReference type="EMBL" id="QGHA01000002">
    <property type="protein sequence ID" value="PWK78715.1"/>
    <property type="molecule type" value="Genomic_DNA"/>
</dbReference>
<evidence type="ECO:0000256" key="2">
    <source>
        <dbReference type="ARBA" id="ARBA00022729"/>
    </source>
</evidence>
<dbReference type="GO" id="GO:0046872">
    <property type="term" value="F:metal ion binding"/>
    <property type="evidence" value="ECO:0007669"/>
    <property type="project" value="UniProtKB-KW"/>
</dbReference>
<name>A0A316HKC9_9SPHI</name>
<accession>A0A316HKC9</accession>
<protein>
    <submittedName>
        <fullName evidence="7">Cytochrome c554/c'-like protein</fullName>
    </submittedName>
</protein>
<evidence type="ECO:0000313" key="8">
    <source>
        <dbReference type="Proteomes" id="UP000245678"/>
    </source>
</evidence>
<evidence type="ECO:0000259" key="6">
    <source>
        <dbReference type="PROSITE" id="PS51007"/>
    </source>
</evidence>
<dbReference type="SUPFAM" id="SSF48695">
    <property type="entry name" value="Multiheme cytochromes"/>
    <property type="match status" value="1"/>
</dbReference>
<proteinExistence type="predicted"/>
<dbReference type="GO" id="GO:0009055">
    <property type="term" value="F:electron transfer activity"/>
    <property type="evidence" value="ECO:0007669"/>
    <property type="project" value="InterPro"/>
</dbReference>
<dbReference type="Pfam" id="PF13435">
    <property type="entry name" value="Cytochrome_C554"/>
    <property type="match status" value="1"/>
</dbReference>
<keyword evidence="1 4" id="KW-0479">Metal-binding</keyword>
<evidence type="ECO:0000256" key="3">
    <source>
        <dbReference type="ARBA" id="ARBA00023004"/>
    </source>
</evidence>
<keyword evidence="2 5" id="KW-0732">Signal</keyword>
<dbReference type="GO" id="GO:0020037">
    <property type="term" value="F:heme binding"/>
    <property type="evidence" value="ECO:0007669"/>
    <property type="project" value="InterPro"/>
</dbReference>
<reference evidence="7 8" key="1">
    <citation type="submission" date="2018-05" db="EMBL/GenBank/DDBJ databases">
        <title>Genomic Encyclopedia of Archaeal and Bacterial Type Strains, Phase II (KMG-II): from individual species to whole genera.</title>
        <authorList>
            <person name="Goeker M."/>
        </authorList>
    </citation>
    <scope>NUCLEOTIDE SEQUENCE [LARGE SCALE GENOMIC DNA]</scope>
    <source>
        <strain evidence="7 8">DSM 19975</strain>
    </source>
</reference>
<organism evidence="7 8">
    <name type="scientific">Mucilaginibacter oryzae</name>
    <dbReference type="NCBI Taxonomy" id="468058"/>
    <lineage>
        <taxon>Bacteria</taxon>
        <taxon>Pseudomonadati</taxon>
        <taxon>Bacteroidota</taxon>
        <taxon>Sphingobacteriia</taxon>
        <taxon>Sphingobacteriales</taxon>
        <taxon>Sphingobacteriaceae</taxon>
        <taxon>Mucilaginibacter</taxon>
    </lineage>
</organism>
<dbReference type="InterPro" id="IPR009056">
    <property type="entry name" value="Cyt_c-like_dom"/>
</dbReference>
<dbReference type="InterPro" id="IPR051829">
    <property type="entry name" value="Multiheme_Cytochr_ET"/>
</dbReference>
<evidence type="ECO:0000313" key="7">
    <source>
        <dbReference type="EMBL" id="PWK78715.1"/>
    </source>
</evidence>
<dbReference type="Gene3D" id="3.90.10.10">
    <property type="entry name" value="Cytochrome C3"/>
    <property type="match status" value="1"/>
</dbReference>
<dbReference type="RefSeq" id="WP_109607016.1">
    <property type="nucleotide sequence ID" value="NZ_QGHA01000002.1"/>
</dbReference>
<dbReference type="Gene3D" id="1.10.1130.10">
    <property type="entry name" value="Flavocytochrome C3, Chain A"/>
    <property type="match status" value="1"/>
</dbReference>
<gene>
    <name evidence="7" type="ORF">LX99_01163</name>
</gene>
<keyword evidence="3 4" id="KW-0408">Iron</keyword>
<dbReference type="PANTHER" id="PTHR35038">
    <property type="entry name" value="DISSIMILATORY SULFITE REDUCTASE SIRA"/>
    <property type="match status" value="1"/>
</dbReference>
<evidence type="ECO:0000256" key="1">
    <source>
        <dbReference type="ARBA" id="ARBA00022723"/>
    </source>
</evidence>
<comment type="caution">
    <text evidence="7">The sequence shown here is derived from an EMBL/GenBank/DDBJ whole genome shotgun (WGS) entry which is preliminary data.</text>
</comment>
<dbReference type="PANTHER" id="PTHR35038:SF8">
    <property type="entry name" value="C-TYPE POLYHEME CYTOCHROME OMCC"/>
    <property type="match status" value="1"/>
</dbReference>
<keyword evidence="4" id="KW-0349">Heme</keyword>
<dbReference type="InterPro" id="IPR036280">
    <property type="entry name" value="Multihaem_cyt_sf"/>
</dbReference>
<feature type="domain" description="Cytochrome c" evidence="6">
    <location>
        <begin position="314"/>
        <end position="404"/>
    </location>
</feature>
<dbReference type="InterPro" id="IPR023155">
    <property type="entry name" value="Cyt_c-552/4"/>
</dbReference>
<dbReference type="PROSITE" id="PS51007">
    <property type="entry name" value="CYTC"/>
    <property type="match status" value="1"/>
</dbReference>
<feature type="chain" id="PRO_5016382465" evidence="5">
    <location>
        <begin position="23"/>
        <end position="406"/>
    </location>
</feature>
<evidence type="ECO:0000256" key="4">
    <source>
        <dbReference type="PROSITE-ProRule" id="PRU00433"/>
    </source>
</evidence>
<sequence>MLKKRHLFLVLLALIPFSFILTQCYTSVSADPRGEVYAGSESCKKCHGDVYTSYLHTAHFQTSQLATGQNIRGSFAKDSNSFSFGMGQKIVMEKHNDSLYQVGYINGTKTEAEPFDVAIGNGKAQTYLYWKGKMLYELPVSYFEALHNWANSPGYMPDRMNFGRPILRKCLECHSSFVKEFPPEKGEFGFEKTSLIYGIDCERCHGPAANHVNYHTDNPDDKKAKYIATYASLSRTQKMDACAVCHSGNKNIPQRSSFEFEMGDTLVKDRTQPRVVPGTGNMPDVHGNQYDLLIASKCYTMSKMDCGNCHNPHSNAKQSMAVYTQKCLSCHSQTGHNFCKMAPQLGAVISKYCVDCHMPNKASNVIRLEASESKVKVPYMVRSHYIGIYPEETQKIIELLKGKKGI</sequence>
<feature type="signal peptide" evidence="5">
    <location>
        <begin position="1"/>
        <end position="22"/>
    </location>
</feature>
<dbReference type="Proteomes" id="UP000245678">
    <property type="component" value="Unassembled WGS sequence"/>
</dbReference>
<keyword evidence="8" id="KW-1185">Reference proteome</keyword>
<evidence type="ECO:0000256" key="5">
    <source>
        <dbReference type="SAM" id="SignalP"/>
    </source>
</evidence>
<dbReference type="AlphaFoldDB" id="A0A316HKC9"/>